<name>A0A367LYA4_PSEAI</name>
<dbReference type="Gene3D" id="1.20.1050.10">
    <property type="match status" value="1"/>
</dbReference>
<dbReference type="InterPro" id="IPR010987">
    <property type="entry name" value="Glutathione-S-Trfase_C-like"/>
</dbReference>
<dbReference type="InterPro" id="IPR004046">
    <property type="entry name" value="GST_C"/>
</dbReference>
<evidence type="ECO:0000313" key="2">
    <source>
        <dbReference type="EMBL" id="RCI70206.1"/>
    </source>
</evidence>
<dbReference type="Gene3D" id="3.40.30.10">
    <property type="entry name" value="Glutaredoxin"/>
    <property type="match status" value="1"/>
</dbReference>
<feature type="domain" description="GST C-terminal" evidence="1">
    <location>
        <begin position="13"/>
        <end position="141"/>
    </location>
</feature>
<accession>A0A367LYA4</accession>
<dbReference type="PANTHER" id="PTHR44051:SF8">
    <property type="entry name" value="GLUTATHIONE S-TRANSFERASE GSTA"/>
    <property type="match status" value="1"/>
</dbReference>
<evidence type="ECO:0000259" key="1">
    <source>
        <dbReference type="PROSITE" id="PS50405"/>
    </source>
</evidence>
<feature type="non-terminal residue" evidence="2">
    <location>
        <position position="1"/>
    </location>
</feature>
<dbReference type="AlphaFoldDB" id="A0A367LYA4"/>
<reference evidence="2 3" key="1">
    <citation type="submission" date="2018-07" db="EMBL/GenBank/DDBJ databases">
        <title>Mechanisms of high-level aminoglycoside resistance among Gram-negative pathogens in Brazil.</title>
        <authorList>
            <person name="Ballaben A.S."/>
            <person name="Darini A.L.C."/>
            <person name="Doi Y."/>
        </authorList>
    </citation>
    <scope>NUCLEOTIDE SEQUENCE [LARGE SCALE GENOMIC DNA]</scope>
    <source>
        <strain evidence="2 3">B2-305</strain>
    </source>
</reference>
<dbReference type="PANTHER" id="PTHR44051">
    <property type="entry name" value="GLUTATHIONE S-TRANSFERASE-RELATED"/>
    <property type="match status" value="1"/>
</dbReference>
<comment type="caution">
    <text evidence="2">The sequence shown here is derived from an EMBL/GenBank/DDBJ whole genome shotgun (WGS) entry which is preliminary data.</text>
</comment>
<keyword evidence="2" id="KW-0808">Transferase</keyword>
<gene>
    <name evidence="2" type="ORF">DT376_35790</name>
</gene>
<sequence length="156" mass="17377">HLAARDLCRKLGYPQGSAEFDELNFALALLHTECHSAWGALFYLEDADATTTARALTRAARAYGRIDKLLGDRKWLAGEGPSVADAYLAGTARWGRELGYFDLQHDFPRLHRHLEKLEQDPAVRFAHAIEDRLPAQSCGEFRGEVTLAEVASRLLA</sequence>
<dbReference type="Pfam" id="PF00043">
    <property type="entry name" value="GST_C"/>
    <property type="match status" value="1"/>
</dbReference>
<dbReference type="EMBL" id="QORE01002314">
    <property type="protein sequence ID" value="RCI70206.1"/>
    <property type="molecule type" value="Genomic_DNA"/>
</dbReference>
<proteinExistence type="predicted"/>
<dbReference type="GO" id="GO:0016740">
    <property type="term" value="F:transferase activity"/>
    <property type="evidence" value="ECO:0007669"/>
    <property type="project" value="UniProtKB-KW"/>
</dbReference>
<dbReference type="PROSITE" id="PS50405">
    <property type="entry name" value="GST_CTER"/>
    <property type="match status" value="1"/>
</dbReference>
<dbReference type="InterPro" id="IPR036282">
    <property type="entry name" value="Glutathione-S-Trfase_C_sf"/>
</dbReference>
<evidence type="ECO:0000313" key="3">
    <source>
        <dbReference type="Proteomes" id="UP000253594"/>
    </source>
</evidence>
<protein>
    <submittedName>
        <fullName evidence="2">Glutathione S-transferase</fullName>
    </submittedName>
</protein>
<dbReference type="Proteomes" id="UP000253594">
    <property type="component" value="Unassembled WGS sequence"/>
</dbReference>
<organism evidence="2 3">
    <name type="scientific">Pseudomonas aeruginosa</name>
    <dbReference type="NCBI Taxonomy" id="287"/>
    <lineage>
        <taxon>Bacteria</taxon>
        <taxon>Pseudomonadati</taxon>
        <taxon>Pseudomonadota</taxon>
        <taxon>Gammaproteobacteria</taxon>
        <taxon>Pseudomonadales</taxon>
        <taxon>Pseudomonadaceae</taxon>
        <taxon>Pseudomonas</taxon>
    </lineage>
</organism>
<dbReference type="SUPFAM" id="SSF47616">
    <property type="entry name" value="GST C-terminal domain-like"/>
    <property type="match status" value="1"/>
</dbReference>